<reference evidence="14" key="1">
    <citation type="submission" date="2015-03" db="EMBL/GenBank/DDBJ databases">
        <title>A transcriptome of Araucaria cunninghamii, an australian fine timber species.</title>
        <authorList>
            <person name="Jing Yi C.J.Y."/>
            <person name="Yin San L.Y.S."/>
            <person name="Abdul Karim S.S."/>
            <person name="Wan Azmi N.N."/>
            <person name="Hercus R.R."/>
            <person name="Croft L.L."/>
        </authorList>
    </citation>
    <scope>NUCLEOTIDE SEQUENCE</scope>
    <source>
        <strain evidence="14">MI0301</strain>
        <tissue evidence="14">Leaf</tissue>
    </source>
</reference>
<evidence type="ECO:0000313" key="14">
    <source>
        <dbReference type="EMBL" id="JAG97948.1"/>
    </source>
</evidence>
<dbReference type="GO" id="GO:0044210">
    <property type="term" value="P:'de novo' CTP biosynthetic process"/>
    <property type="evidence" value="ECO:0007669"/>
    <property type="project" value="UniProtKB-UniPathway"/>
</dbReference>
<keyword evidence="8" id="KW-0665">Pyrimidine biosynthesis</keyword>
<dbReference type="Pfam" id="PF00696">
    <property type="entry name" value="AA_kinase"/>
    <property type="match status" value="1"/>
</dbReference>
<feature type="compositionally biased region" description="Basic and acidic residues" evidence="11">
    <location>
        <begin position="141"/>
        <end position="150"/>
    </location>
</feature>
<dbReference type="InterPro" id="IPR036393">
    <property type="entry name" value="AceGlu_kinase-like_sf"/>
</dbReference>
<evidence type="ECO:0000256" key="10">
    <source>
        <dbReference type="SAM" id="Coils"/>
    </source>
</evidence>
<feature type="domain" description="Myb/SANT-like DNA-binding" evidence="13">
    <location>
        <begin position="175"/>
        <end position="267"/>
    </location>
</feature>
<feature type="coiled-coil region" evidence="10">
    <location>
        <begin position="220"/>
        <end position="247"/>
    </location>
</feature>
<evidence type="ECO:0000256" key="1">
    <source>
        <dbReference type="ARBA" id="ARBA00004791"/>
    </source>
</evidence>
<evidence type="ECO:0000256" key="9">
    <source>
        <dbReference type="ARBA" id="ARBA00032092"/>
    </source>
</evidence>
<keyword evidence="4" id="KW-0808">Transferase</keyword>
<comment type="similarity">
    <text evidence="2">Belongs to the UMP kinase family.</text>
</comment>
<feature type="compositionally biased region" description="Basic and acidic residues" evidence="11">
    <location>
        <begin position="100"/>
        <end position="116"/>
    </location>
</feature>
<evidence type="ECO:0000256" key="3">
    <source>
        <dbReference type="ARBA" id="ARBA00012899"/>
    </source>
</evidence>
<evidence type="ECO:0000256" key="4">
    <source>
        <dbReference type="ARBA" id="ARBA00022679"/>
    </source>
</evidence>
<feature type="region of interest" description="Disordered" evidence="11">
    <location>
        <begin position="87"/>
        <end position="175"/>
    </location>
</feature>
<feature type="domain" description="Aspartate/glutamate/uridylate kinase" evidence="12">
    <location>
        <begin position="324"/>
        <end position="532"/>
    </location>
</feature>
<dbReference type="NCBIfam" id="TIGR02075">
    <property type="entry name" value="pyrH_bact"/>
    <property type="match status" value="1"/>
</dbReference>
<dbReference type="SUPFAM" id="SSF53633">
    <property type="entry name" value="Carbamate kinase-like"/>
    <property type="match status" value="1"/>
</dbReference>
<dbReference type="Pfam" id="PF13837">
    <property type="entry name" value="Myb_DNA-bind_4"/>
    <property type="match status" value="1"/>
</dbReference>
<dbReference type="FunFam" id="3.40.1160.10:FF:000001">
    <property type="entry name" value="Uridylate kinase"/>
    <property type="match status" value="1"/>
</dbReference>
<dbReference type="InterPro" id="IPR015963">
    <property type="entry name" value="Uridylate_kinase_bac"/>
</dbReference>
<dbReference type="AlphaFoldDB" id="A0A0D6R6P9"/>
<evidence type="ECO:0000256" key="6">
    <source>
        <dbReference type="ARBA" id="ARBA00022777"/>
    </source>
</evidence>
<organism evidence="14">
    <name type="scientific">Araucaria cunninghamii</name>
    <name type="common">Hoop pine</name>
    <name type="synonym">Moreton Bay pine</name>
    <dbReference type="NCBI Taxonomy" id="56994"/>
    <lineage>
        <taxon>Eukaryota</taxon>
        <taxon>Viridiplantae</taxon>
        <taxon>Streptophyta</taxon>
        <taxon>Embryophyta</taxon>
        <taxon>Tracheophyta</taxon>
        <taxon>Spermatophyta</taxon>
        <taxon>Pinopsida</taxon>
        <taxon>Pinidae</taxon>
        <taxon>Conifers II</taxon>
        <taxon>Araucariales</taxon>
        <taxon>Araucariaceae</taxon>
        <taxon>Araucaria</taxon>
    </lineage>
</organism>
<evidence type="ECO:0000259" key="13">
    <source>
        <dbReference type="Pfam" id="PF13837"/>
    </source>
</evidence>
<dbReference type="GO" id="GO:0006225">
    <property type="term" value="P:UDP biosynthetic process"/>
    <property type="evidence" value="ECO:0007669"/>
    <property type="project" value="TreeGrafter"/>
</dbReference>
<sequence>MACEEDFVMLDAAHQAAHHHHHPQAFAAAAAAAQFHPNAKPLPPHAHGHIDPHALNSVESRKKCPGEEEDYSDAAFCSQGDPKCPPDFPPEMGGHHHHHDCFGDDGFRTGEDEAAKRGAGPGPGGGGGGASRSRSRPAQGKRKDTSREELSDGGTYYHGKSTKRSSGGVDQKKDREEWSDTAIGCLLDAYTEKYVQLNRGNLRGRDWEEVALIVSERCDRQKSAKSIEQCKNKVDNLKKRYKSERHRLSSGASTVSHWPWYKKMDQIVGTSVGKAVSDEDKSMGAAGSMNIARPTKRFASVTPSPVGLSNNLKIKTLPIPRWHRVLLKISGTALAGNAQNVDPKVTMLIAREIAAVNRLGVEVAIIVGGRNFFCGSSWVGSTGLDRAAADQIGMMATIMNSLILQASIENLGIQTRVLTAFKMTEIAEPYIRRRAIRHLEKGRVVIFGGGSGTPFFSTDSAAAVRASEIHAEVVLKGTNVDGVYDNDPRLYPDASLLDFITYRDVTSRDLSVMDLTAITLCQENNIPVVVFNLNKPGNITRALRGERVGTLIDHAENLLSVQI</sequence>
<dbReference type="InterPro" id="IPR044822">
    <property type="entry name" value="Myb_DNA-bind_4"/>
</dbReference>
<dbReference type="PANTHER" id="PTHR42833:SF1">
    <property type="entry name" value="UMP KINASE"/>
    <property type="match status" value="1"/>
</dbReference>
<dbReference type="InterPro" id="IPR001048">
    <property type="entry name" value="Asp/Glu/Uridylate_kinase"/>
</dbReference>
<accession>A0A0D6R6P9</accession>
<feature type="compositionally biased region" description="Gly residues" evidence="11">
    <location>
        <begin position="119"/>
        <end position="130"/>
    </location>
</feature>
<comment type="pathway">
    <text evidence="1">Pyrimidine metabolism; CTP biosynthesis via de novo pathway; UDP from UMP (UMPK route): step 1/1.</text>
</comment>
<dbReference type="GO" id="GO:0005524">
    <property type="term" value="F:ATP binding"/>
    <property type="evidence" value="ECO:0007669"/>
    <property type="project" value="UniProtKB-KW"/>
</dbReference>
<keyword evidence="6" id="KW-0418">Kinase</keyword>
<keyword evidence="7" id="KW-0067">ATP-binding</keyword>
<keyword evidence="10" id="KW-0175">Coiled coil</keyword>
<dbReference type="PANTHER" id="PTHR42833">
    <property type="entry name" value="URIDYLATE KINASE"/>
    <property type="match status" value="1"/>
</dbReference>
<evidence type="ECO:0000259" key="12">
    <source>
        <dbReference type="Pfam" id="PF00696"/>
    </source>
</evidence>
<keyword evidence="5" id="KW-0547">Nucleotide-binding</keyword>
<dbReference type="GO" id="GO:0005737">
    <property type="term" value="C:cytoplasm"/>
    <property type="evidence" value="ECO:0007669"/>
    <property type="project" value="InterPro"/>
</dbReference>
<evidence type="ECO:0000256" key="11">
    <source>
        <dbReference type="SAM" id="MobiDB-lite"/>
    </source>
</evidence>
<evidence type="ECO:0000256" key="5">
    <source>
        <dbReference type="ARBA" id="ARBA00022741"/>
    </source>
</evidence>
<dbReference type="Gene3D" id="1.10.10.60">
    <property type="entry name" value="Homeodomain-like"/>
    <property type="match status" value="1"/>
</dbReference>
<proteinExistence type="inferred from homology"/>
<dbReference type="HAMAP" id="MF_01220_B">
    <property type="entry name" value="PyrH_B"/>
    <property type="match status" value="1"/>
</dbReference>
<dbReference type="FunFam" id="1.10.10.60:FF:000238">
    <property type="entry name" value="Aspartate/glutamate/uridylate kinase family protein"/>
    <property type="match status" value="1"/>
</dbReference>
<dbReference type="EMBL" id="GCKF01030027">
    <property type="protein sequence ID" value="JAG97948.1"/>
    <property type="molecule type" value="Transcribed_RNA"/>
</dbReference>
<dbReference type="EC" id="2.7.4.22" evidence="3"/>
<dbReference type="UniPathway" id="UPA00159">
    <property type="reaction ID" value="UER00275"/>
</dbReference>
<dbReference type="GO" id="GO:0033862">
    <property type="term" value="F:UMP kinase activity"/>
    <property type="evidence" value="ECO:0007669"/>
    <property type="project" value="UniProtKB-EC"/>
</dbReference>
<evidence type="ECO:0000256" key="8">
    <source>
        <dbReference type="ARBA" id="ARBA00022975"/>
    </source>
</evidence>
<protein>
    <recommendedName>
        <fullName evidence="3">UMP kinase</fullName>
        <ecNumber evidence="3">2.7.4.22</ecNumber>
    </recommendedName>
    <alternativeName>
        <fullName evidence="9">Uridine monophosphate kinase</fullName>
    </alternativeName>
</protein>
<evidence type="ECO:0000256" key="7">
    <source>
        <dbReference type="ARBA" id="ARBA00022840"/>
    </source>
</evidence>
<dbReference type="Gene3D" id="3.40.1160.10">
    <property type="entry name" value="Acetylglutamate kinase-like"/>
    <property type="match status" value="1"/>
</dbReference>
<dbReference type="CDD" id="cd04254">
    <property type="entry name" value="AAK_UMPK-PyrH-Ec"/>
    <property type="match status" value="1"/>
</dbReference>
<name>A0A0D6R6P9_ARACU</name>
<evidence type="ECO:0000256" key="2">
    <source>
        <dbReference type="ARBA" id="ARBA00007614"/>
    </source>
</evidence>